<evidence type="ECO:0000313" key="3">
    <source>
        <dbReference type="EMBL" id="KQK31977.1"/>
    </source>
</evidence>
<protein>
    <submittedName>
        <fullName evidence="3">Uncharacterized protein</fullName>
    </submittedName>
</protein>
<organism evidence="3 5">
    <name type="scientific">Bosea thiooxidans</name>
    <dbReference type="NCBI Taxonomy" id="53254"/>
    <lineage>
        <taxon>Bacteria</taxon>
        <taxon>Pseudomonadati</taxon>
        <taxon>Pseudomonadota</taxon>
        <taxon>Alphaproteobacteria</taxon>
        <taxon>Hyphomicrobiales</taxon>
        <taxon>Boseaceae</taxon>
        <taxon>Bosea</taxon>
    </lineage>
</organism>
<dbReference type="STRING" id="53254.SAMN05660750_00376"/>
<keyword evidence="2" id="KW-0732">Signal</keyword>
<dbReference type="RefSeq" id="WP_055726685.1">
    <property type="nucleotide sequence ID" value="NZ_FUYX01000001.1"/>
</dbReference>
<dbReference type="EMBL" id="FUYX01000001">
    <property type="protein sequence ID" value="SKB36849.1"/>
    <property type="molecule type" value="Genomic_DNA"/>
</dbReference>
<keyword evidence="5" id="KW-1185">Reference proteome</keyword>
<reference evidence="3 5" key="1">
    <citation type="submission" date="2015-10" db="EMBL/GenBank/DDBJ databases">
        <title>Draft genome of Bosea thiooxidans.</title>
        <authorList>
            <person name="Wang X."/>
        </authorList>
    </citation>
    <scope>NUCLEOTIDE SEQUENCE [LARGE SCALE GENOMIC DNA]</scope>
    <source>
        <strain evidence="3 5">CGMCC 9174</strain>
    </source>
</reference>
<reference evidence="4 6" key="2">
    <citation type="submission" date="2017-02" db="EMBL/GenBank/DDBJ databases">
        <authorList>
            <person name="Peterson S.W."/>
        </authorList>
    </citation>
    <scope>NUCLEOTIDE SEQUENCE [LARGE SCALE GENOMIC DNA]</scope>
    <source>
        <strain evidence="4 6">DSM 9653</strain>
    </source>
</reference>
<name>A0A0Q3M854_9HYPH</name>
<dbReference type="EMBL" id="LMAR01000009">
    <property type="protein sequence ID" value="KQK31977.1"/>
    <property type="molecule type" value="Genomic_DNA"/>
</dbReference>
<evidence type="ECO:0000256" key="2">
    <source>
        <dbReference type="SAM" id="SignalP"/>
    </source>
</evidence>
<proteinExistence type="predicted"/>
<gene>
    <name evidence="3" type="ORF">ARD30_08245</name>
    <name evidence="4" type="ORF">SAMN05660750_00376</name>
</gene>
<evidence type="ECO:0000256" key="1">
    <source>
        <dbReference type="SAM" id="MobiDB-lite"/>
    </source>
</evidence>
<evidence type="ECO:0000313" key="6">
    <source>
        <dbReference type="Proteomes" id="UP000190130"/>
    </source>
</evidence>
<dbReference type="AlphaFoldDB" id="A0A0Q3M854"/>
<accession>A0A0Q3M854</accession>
<dbReference type="OrthoDB" id="7361456at2"/>
<sequence>MIKTVLFRHILPAVLAATATLTVARAAEPILLITREEAGLPGAATAATSTRNLTRGPGIDTLPTPDKGVDGKPFRLAVRFMPSNGVPIDPATVRVFYRRQPPVDITDRIKPFITPTGIDAPSVVVPSGSHVLEIEATDKEGRIGRRQLKLTVAPPQ</sequence>
<dbReference type="Proteomes" id="UP000051562">
    <property type="component" value="Unassembled WGS sequence"/>
</dbReference>
<dbReference type="Proteomes" id="UP000190130">
    <property type="component" value="Unassembled WGS sequence"/>
</dbReference>
<feature type="signal peptide" evidence="2">
    <location>
        <begin position="1"/>
        <end position="26"/>
    </location>
</feature>
<evidence type="ECO:0000313" key="4">
    <source>
        <dbReference type="EMBL" id="SKB36849.1"/>
    </source>
</evidence>
<evidence type="ECO:0000313" key="5">
    <source>
        <dbReference type="Proteomes" id="UP000051562"/>
    </source>
</evidence>
<feature type="chain" id="PRO_5014520544" evidence="2">
    <location>
        <begin position="27"/>
        <end position="156"/>
    </location>
</feature>
<feature type="region of interest" description="Disordered" evidence="1">
    <location>
        <begin position="43"/>
        <end position="66"/>
    </location>
</feature>